<protein>
    <submittedName>
        <fullName evidence="2">Uncharacterized protein</fullName>
    </submittedName>
</protein>
<evidence type="ECO:0000313" key="3">
    <source>
        <dbReference type="Proteomes" id="UP000807469"/>
    </source>
</evidence>
<proteinExistence type="predicted"/>
<feature type="compositionally biased region" description="Polar residues" evidence="1">
    <location>
        <begin position="129"/>
        <end position="153"/>
    </location>
</feature>
<dbReference type="Proteomes" id="UP000807469">
    <property type="component" value="Unassembled WGS sequence"/>
</dbReference>
<evidence type="ECO:0000313" key="2">
    <source>
        <dbReference type="EMBL" id="KAF9484358.1"/>
    </source>
</evidence>
<keyword evidence="3" id="KW-1185">Reference proteome</keyword>
<reference evidence="2" key="1">
    <citation type="submission" date="2020-11" db="EMBL/GenBank/DDBJ databases">
        <authorList>
            <consortium name="DOE Joint Genome Institute"/>
            <person name="Ahrendt S."/>
            <person name="Riley R."/>
            <person name="Andreopoulos W."/>
            <person name="Labutti K."/>
            <person name="Pangilinan J."/>
            <person name="Ruiz-Duenas F.J."/>
            <person name="Barrasa J.M."/>
            <person name="Sanchez-Garcia M."/>
            <person name="Camarero S."/>
            <person name="Miyauchi S."/>
            <person name="Serrano A."/>
            <person name="Linde D."/>
            <person name="Babiker R."/>
            <person name="Drula E."/>
            <person name="Ayuso-Fernandez I."/>
            <person name="Pacheco R."/>
            <person name="Padilla G."/>
            <person name="Ferreira P."/>
            <person name="Barriuso J."/>
            <person name="Kellner H."/>
            <person name="Castanera R."/>
            <person name="Alfaro M."/>
            <person name="Ramirez L."/>
            <person name="Pisabarro A.G."/>
            <person name="Kuo A."/>
            <person name="Tritt A."/>
            <person name="Lipzen A."/>
            <person name="He G."/>
            <person name="Yan M."/>
            <person name="Ng V."/>
            <person name="Cullen D."/>
            <person name="Martin F."/>
            <person name="Rosso M.-N."/>
            <person name="Henrissat B."/>
            <person name="Hibbett D."/>
            <person name="Martinez A.T."/>
            <person name="Grigoriev I.V."/>
        </authorList>
    </citation>
    <scope>NUCLEOTIDE SEQUENCE</scope>
    <source>
        <strain evidence="2">CIRM-BRFM 674</strain>
    </source>
</reference>
<feature type="compositionally biased region" description="Basic and acidic residues" evidence="1">
    <location>
        <begin position="103"/>
        <end position="119"/>
    </location>
</feature>
<sequence length="218" mass="22813">MSSPRTSQVTNPTTQASGGASATDDFPEQRHAGKVGYGPNYHAGPGLEDRIEGLKEEIKGKITRNPDRVQHGREIFTGEEKRKKLTGEDEPNPFVNAGEDDSTTSKKSMDSNKCEDSSKTTKAGGESLQLPSGTKSDTTPSESSNAPLSQGHGTTDEALASQYRANAKATPGGMAVGGGHGPGAKEQAATVAPEGTHESKVQKEGDAADKIKHIDARN</sequence>
<evidence type="ECO:0000256" key="1">
    <source>
        <dbReference type="SAM" id="MobiDB-lite"/>
    </source>
</evidence>
<organism evidence="2 3">
    <name type="scientific">Pholiota conissans</name>
    <dbReference type="NCBI Taxonomy" id="109636"/>
    <lineage>
        <taxon>Eukaryota</taxon>
        <taxon>Fungi</taxon>
        <taxon>Dikarya</taxon>
        <taxon>Basidiomycota</taxon>
        <taxon>Agaricomycotina</taxon>
        <taxon>Agaricomycetes</taxon>
        <taxon>Agaricomycetidae</taxon>
        <taxon>Agaricales</taxon>
        <taxon>Agaricineae</taxon>
        <taxon>Strophariaceae</taxon>
        <taxon>Pholiota</taxon>
    </lineage>
</organism>
<dbReference type="EMBL" id="MU155144">
    <property type="protein sequence ID" value="KAF9484358.1"/>
    <property type="molecule type" value="Genomic_DNA"/>
</dbReference>
<feature type="compositionally biased region" description="Basic and acidic residues" evidence="1">
    <location>
        <begin position="195"/>
        <end position="218"/>
    </location>
</feature>
<feature type="region of interest" description="Disordered" evidence="1">
    <location>
        <begin position="1"/>
        <end position="218"/>
    </location>
</feature>
<feature type="compositionally biased region" description="Basic and acidic residues" evidence="1">
    <location>
        <begin position="47"/>
        <end position="87"/>
    </location>
</feature>
<gene>
    <name evidence="2" type="ORF">BDN70DRAFT_872621</name>
</gene>
<name>A0A9P6D672_9AGAR</name>
<accession>A0A9P6D672</accession>
<dbReference type="AlphaFoldDB" id="A0A9P6D672"/>
<dbReference type="OrthoDB" id="2500073at2759"/>
<comment type="caution">
    <text evidence="2">The sequence shown here is derived from an EMBL/GenBank/DDBJ whole genome shotgun (WGS) entry which is preliminary data.</text>
</comment>
<feature type="compositionally biased region" description="Polar residues" evidence="1">
    <location>
        <begin position="1"/>
        <end position="20"/>
    </location>
</feature>